<reference evidence="5" key="1">
    <citation type="journal article" date="2020" name="Stud. Mycol.">
        <title>101 Dothideomycetes genomes: a test case for predicting lifestyles and emergence of pathogens.</title>
        <authorList>
            <person name="Haridas S."/>
            <person name="Albert R."/>
            <person name="Binder M."/>
            <person name="Bloem J."/>
            <person name="Labutti K."/>
            <person name="Salamov A."/>
            <person name="Andreopoulos B."/>
            <person name="Baker S."/>
            <person name="Barry K."/>
            <person name="Bills G."/>
            <person name="Bluhm B."/>
            <person name="Cannon C."/>
            <person name="Castanera R."/>
            <person name="Culley D."/>
            <person name="Daum C."/>
            <person name="Ezra D."/>
            <person name="Gonzalez J."/>
            <person name="Henrissat B."/>
            <person name="Kuo A."/>
            <person name="Liang C."/>
            <person name="Lipzen A."/>
            <person name="Lutzoni F."/>
            <person name="Magnuson J."/>
            <person name="Mondo S."/>
            <person name="Nolan M."/>
            <person name="Ohm R."/>
            <person name="Pangilinan J."/>
            <person name="Park H.-J."/>
            <person name="Ramirez L."/>
            <person name="Alfaro M."/>
            <person name="Sun H."/>
            <person name="Tritt A."/>
            <person name="Yoshinaga Y."/>
            <person name="Zwiers L.-H."/>
            <person name="Turgeon B."/>
            <person name="Goodwin S."/>
            <person name="Spatafora J."/>
            <person name="Crous P."/>
            <person name="Grigoriev I."/>
        </authorList>
    </citation>
    <scope>NUCLEOTIDE SEQUENCE</scope>
    <source>
        <strain evidence="5">CBS 115976</strain>
    </source>
</reference>
<protein>
    <submittedName>
        <fullName evidence="5">Uncharacterized protein</fullName>
    </submittedName>
</protein>
<feature type="domain" description="Nephrocystin 3-like N-terminal" evidence="3">
    <location>
        <begin position="278"/>
        <end position="444"/>
    </location>
</feature>
<evidence type="ECO:0000259" key="3">
    <source>
        <dbReference type="Pfam" id="PF24883"/>
    </source>
</evidence>
<dbReference type="PANTHER" id="PTHR10039:SF5">
    <property type="entry name" value="NACHT DOMAIN-CONTAINING PROTEIN"/>
    <property type="match status" value="1"/>
</dbReference>
<name>A0A6A6UPZ2_9PEZI</name>
<feature type="domain" description="DUF7791" evidence="4">
    <location>
        <begin position="555"/>
        <end position="694"/>
    </location>
</feature>
<evidence type="ECO:0000256" key="1">
    <source>
        <dbReference type="ARBA" id="ARBA00022737"/>
    </source>
</evidence>
<keyword evidence="2" id="KW-0175">Coiled coil</keyword>
<dbReference type="InterPro" id="IPR056884">
    <property type="entry name" value="NPHP3-like_N"/>
</dbReference>
<gene>
    <name evidence="5" type="ORF">BT63DRAFT_451905</name>
</gene>
<evidence type="ECO:0000259" key="4">
    <source>
        <dbReference type="Pfam" id="PF25053"/>
    </source>
</evidence>
<dbReference type="InterPro" id="IPR056693">
    <property type="entry name" value="DUF7791"/>
</dbReference>
<dbReference type="Pfam" id="PF25053">
    <property type="entry name" value="DUF7791"/>
    <property type="match status" value="1"/>
</dbReference>
<dbReference type="Pfam" id="PF24883">
    <property type="entry name" value="NPHP3_N"/>
    <property type="match status" value="1"/>
</dbReference>
<dbReference type="SUPFAM" id="SSF52540">
    <property type="entry name" value="P-loop containing nucleoside triphosphate hydrolases"/>
    <property type="match status" value="1"/>
</dbReference>
<feature type="coiled-coil region" evidence="2">
    <location>
        <begin position="31"/>
        <end position="61"/>
    </location>
</feature>
<evidence type="ECO:0000313" key="6">
    <source>
        <dbReference type="Proteomes" id="UP000799302"/>
    </source>
</evidence>
<proteinExistence type="predicted"/>
<keyword evidence="6" id="KW-1185">Reference proteome</keyword>
<evidence type="ECO:0000256" key="2">
    <source>
        <dbReference type="SAM" id="Coils"/>
    </source>
</evidence>
<dbReference type="PANTHER" id="PTHR10039">
    <property type="entry name" value="AMELOGENIN"/>
    <property type="match status" value="1"/>
</dbReference>
<dbReference type="Proteomes" id="UP000799302">
    <property type="component" value="Unassembled WGS sequence"/>
</dbReference>
<evidence type="ECO:0000313" key="5">
    <source>
        <dbReference type="EMBL" id="KAF2673850.1"/>
    </source>
</evidence>
<dbReference type="OrthoDB" id="443402at2759"/>
<dbReference type="AlphaFoldDB" id="A0A6A6UPZ2"/>
<organism evidence="5 6">
    <name type="scientific">Microthyrium microscopicum</name>
    <dbReference type="NCBI Taxonomy" id="703497"/>
    <lineage>
        <taxon>Eukaryota</taxon>
        <taxon>Fungi</taxon>
        <taxon>Dikarya</taxon>
        <taxon>Ascomycota</taxon>
        <taxon>Pezizomycotina</taxon>
        <taxon>Dothideomycetes</taxon>
        <taxon>Dothideomycetes incertae sedis</taxon>
        <taxon>Microthyriales</taxon>
        <taxon>Microthyriaceae</taxon>
        <taxon>Microthyrium</taxon>
    </lineage>
</organism>
<sequence>MDPLSALSVSSSAIQIVDFSAKLVKRIHEIYTSETGEIKEYKQLRNEAENLKTVNQHLIKALNPEKLNRQLSEIELAAVSLSQECDAIGGELLAVLERVSIDIRIWHDKTYYHAKWQAMQKAIKALWMRKNIEHLKTRLDAANQRLSTSILVNLQQDLSTFSAQIVRDSNQQFSWGSAQPIRQWLETNTKDNQQWQKNILEAVNKSNEKLLYAIGSTQDETIPDWKDTLVAGNIMDRLLEALKFPEMPTRYQRVARAHAKTFEWIFSEPEPSVEHAWQSFRQWLQTGQDIYWITGKAGSGKSTLMKLIYNDPRTTEMLQLWRPNSHILTAAFFSWNSGTALQRSQIGLLRTLLHQALTARRKAVKQTMPNRWDAVSLARDFSASWSWSELLQAFRFVVEDESDDISYAFFIDGLDEFEGDKTDLLALLQNIESYPNVKLCVSSRPWVVFEDAFSLRPSLMMQYRTYKDIRLYAETNLLKHPGFKELKLAYPDNASQLTEQISSKASGVFLWVVLVVNSLKRGFTDGDRLSDIHDRLDHLPEQLEKLFSKILRSQEPEYYKQATRYLRLVRAAKTPPSLTLLSTADKEDGQQTFEYPPDSFSHAKLVYRANNMKRRLDSRCKGLLEIPLSRLTYSRSDKKTRKEEFDLAHTPVGYLHRTVKDFLEKPSVWAEIVSADPEYDPMSNLTRALIVHLREEIVGYGNAARLEANPLLVIRANMSLCLSHALEAGSSDTTYQTTLLDQLDKRASAVFSEMDVRLFHTDPYNMMWSDYDNKTLHWSCYGAGCEVKKATTFLDLAAKCNLVDYLKVKILELNLTEADRRVLCTRLLRSSVQTRSCCPDFEHVIPDKTSVEMVDLLLAYGAAPDPALQYIKARTYPQEREDDPIWKGIIKSLEKASEKCGSFNIPTRRRTWVSTRLRSWYCG</sequence>
<keyword evidence="1" id="KW-0677">Repeat</keyword>
<accession>A0A6A6UPZ2</accession>
<dbReference type="InterPro" id="IPR027417">
    <property type="entry name" value="P-loop_NTPase"/>
</dbReference>
<dbReference type="EMBL" id="MU004231">
    <property type="protein sequence ID" value="KAF2673850.1"/>
    <property type="molecule type" value="Genomic_DNA"/>
</dbReference>
<dbReference type="Gene3D" id="3.40.50.300">
    <property type="entry name" value="P-loop containing nucleotide triphosphate hydrolases"/>
    <property type="match status" value="1"/>
</dbReference>